<feature type="transmembrane region" description="Helical" evidence="7">
    <location>
        <begin position="33"/>
        <end position="55"/>
    </location>
</feature>
<proteinExistence type="predicted"/>
<evidence type="ECO:0000256" key="6">
    <source>
        <dbReference type="ARBA" id="ARBA00023136"/>
    </source>
</evidence>
<dbReference type="PANTHER" id="PTHR47371">
    <property type="entry name" value="LIPOTEICHOIC ACID SYNTHASE"/>
    <property type="match status" value="1"/>
</dbReference>
<dbReference type="AlphaFoldDB" id="A0A1M4TN12"/>
<dbReference type="PANTHER" id="PTHR47371:SF3">
    <property type="entry name" value="PHOSPHOGLYCEROL TRANSFERASE I"/>
    <property type="match status" value="1"/>
</dbReference>
<comment type="subcellular location">
    <subcellularLocation>
        <location evidence="1">Cell membrane</location>
        <topology evidence="1">Multi-pass membrane protein</topology>
    </subcellularLocation>
</comment>
<evidence type="ECO:0000256" key="7">
    <source>
        <dbReference type="SAM" id="Phobius"/>
    </source>
</evidence>
<name>A0A1M4TN12_9FIRM</name>
<protein>
    <submittedName>
        <fullName evidence="9">Sulfatase</fullName>
    </submittedName>
</protein>
<dbReference type="OrthoDB" id="5901192at2"/>
<dbReference type="Gene3D" id="3.30.1120.170">
    <property type="match status" value="1"/>
</dbReference>
<evidence type="ECO:0000256" key="5">
    <source>
        <dbReference type="ARBA" id="ARBA00022989"/>
    </source>
</evidence>
<feature type="domain" description="Sulfatase N-terminal" evidence="8">
    <location>
        <begin position="281"/>
        <end position="560"/>
    </location>
</feature>
<evidence type="ECO:0000256" key="1">
    <source>
        <dbReference type="ARBA" id="ARBA00004651"/>
    </source>
</evidence>
<accession>A0A1M4TN12</accession>
<dbReference type="InterPro" id="IPR050448">
    <property type="entry name" value="OpgB/LTA_synthase_biosynth"/>
</dbReference>
<dbReference type="CDD" id="cd16015">
    <property type="entry name" value="LTA_synthase"/>
    <property type="match status" value="1"/>
</dbReference>
<dbReference type="RefSeq" id="WP_073269542.1">
    <property type="nucleotide sequence ID" value="NZ_FQTU01000002.1"/>
</dbReference>
<feature type="transmembrane region" description="Helical" evidence="7">
    <location>
        <begin position="110"/>
        <end position="134"/>
    </location>
</feature>
<keyword evidence="3" id="KW-1003">Cell membrane</keyword>
<evidence type="ECO:0000259" key="8">
    <source>
        <dbReference type="Pfam" id="PF00884"/>
    </source>
</evidence>
<evidence type="ECO:0000256" key="3">
    <source>
        <dbReference type="ARBA" id="ARBA00022475"/>
    </source>
</evidence>
<dbReference type="Gene3D" id="3.40.720.10">
    <property type="entry name" value="Alkaline Phosphatase, subunit A"/>
    <property type="match status" value="1"/>
</dbReference>
<dbReference type="EMBL" id="FQTU01000002">
    <property type="protein sequence ID" value="SHE45851.1"/>
    <property type="molecule type" value="Genomic_DNA"/>
</dbReference>
<evidence type="ECO:0000256" key="4">
    <source>
        <dbReference type="ARBA" id="ARBA00022692"/>
    </source>
</evidence>
<organism evidence="9 10">
    <name type="scientific">Alkalibacter saccharofermentans DSM 14828</name>
    <dbReference type="NCBI Taxonomy" id="1120975"/>
    <lineage>
        <taxon>Bacteria</taxon>
        <taxon>Bacillati</taxon>
        <taxon>Bacillota</taxon>
        <taxon>Clostridia</taxon>
        <taxon>Eubacteriales</taxon>
        <taxon>Eubacteriaceae</taxon>
        <taxon>Alkalibacter</taxon>
    </lineage>
</organism>
<dbReference type="GO" id="GO:0005886">
    <property type="term" value="C:plasma membrane"/>
    <property type="evidence" value="ECO:0007669"/>
    <property type="project" value="UniProtKB-SubCell"/>
</dbReference>
<dbReference type="Proteomes" id="UP000184251">
    <property type="component" value="Unassembled WGS sequence"/>
</dbReference>
<keyword evidence="10" id="KW-1185">Reference proteome</keyword>
<dbReference type="InterPro" id="IPR017850">
    <property type="entry name" value="Alkaline_phosphatase_core_sf"/>
</dbReference>
<sequence length="643" mass="73783">MKKAKNIYIGIFMVFALIYMELVFRVATSQSFINNGFFVAAMFVTVYGLVSYFVASMFGKRINGLLSTLVLIFFWIVFSSQLVYNKIFKTYYTIYSMTRGTKVLEFWQDIIIYTTQSILWIVLLGFPVFLFIAYFRKRISLKRPGFKNRAVVLAFALLFYVGAVFSINLGSKDILSSYDLYYNSVDQIMSVEKLGLATTMRLDLQRMVTGWSPVIEAPGVDRGDDAPPTDKPSIEYNVMDIDFDELIENETNDEIREMHEYFASLSPTQKNEYTGIYEGYNLILITAEGFSPYAVHKEVTPTLHKMVNEGYNFTDFYTPIWGVSTSDGEYVACTGLIPKSGVWSFTESAKIDLPFVMGNQLKSLGYKTMAYHNHTYSYYNRDKSHPNMGYDYKGVGNGLEVKKVWPASDLEMMEVTLPEFIDDEPFHAYYMTVSGHLRYTFTGNSMSAKNRDLVADLPYSDHARAYIACQIELDRALEHLLDELKERGIADKTLIALSSDHYPYGLEDDAMNELAGHKVEQDFELYKNHFILYVDGMEPEVIDKPTSSLDIIPTISNMLGLEFDSRLLMGRDIFAPGEPLVIFSNRSFITDKARYNSRTREFETVEGINVSDTYQRRIQNIINAKFHYSAKILETDYYSKVLK</sequence>
<reference evidence="9 10" key="1">
    <citation type="submission" date="2016-11" db="EMBL/GenBank/DDBJ databases">
        <authorList>
            <person name="Jaros S."/>
            <person name="Januszkiewicz K."/>
            <person name="Wedrychowicz H."/>
        </authorList>
    </citation>
    <scope>NUCLEOTIDE SEQUENCE [LARGE SCALE GENOMIC DNA]</scope>
    <source>
        <strain evidence="9 10">DSM 14828</strain>
    </source>
</reference>
<dbReference type="Pfam" id="PF00884">
    <property type="entry name" value="Sulfatase"/>
    <property type="match status" value="1"/>
</dbReference>
<feature type="transmembrane region" description="Helical" evidence="7">
    <location>
        <begin position="62"/>
        <end position="84"/>
    </location>
</feature>
<feature type="transmembrane region" description="Helical" evidence="7">
    <location>
        <begin position="7"/>
        <end position="27"/>
    </location>
</feature>
<evidence type="ECO:0000313" key="10">
    <source>
        <dbReference type="Proteomes" id="UP000184251"/>
    </source>
</evidence>
<evidence type="ECO:0000256" key="2">
    <source>
        <dbReference type="ARBA" id="ARBA00004936"/>
    </source>
</evidence>
<dbReference type="STRING" id="1120975.SAMN02746064_00552"/>
<dbReference type="InterPro" id="IPR000917">
    <property type="entry name" value="Sulfatase_N"/>
</dbReference>
<evidence type="ECO:0000313" key="9">
    <source>
        <dbReference type="EMBL" id="SHE45851.1"/>
    </source>
</evidence>
<dbReference type="SUPFAM" id="SSF53649">
    <property type="entry name" value="Alkaline phosphatase-like"/>
    <property type="match status" value="1"/>
</dbReference>
<gene>
    <name evidence="9" type="ORF">SAMN02746064_00552</name>
</gene>
<feature type="transmembrane region" description="Helical" evidence="7">
    <location>
        <begin position="146"/>
        <end position="167"/>
    </location>
</feature>
<keyword evidence="5 7" id="KW-1133">Transmembrane helix</keyword>
<comment type="pathway">
    <text evidence="2">Cell wall biogenesis; lipoteichoic acid biosynthesis.</text>
</comment>
<keyword evidence="4 7" id="KW-0812">Transmembrane</keyword>
<keyword evidence="6 7" id="KW-0472">Membrane</keyword>